<keyword evidence="5" id="KW-0472">Membrane</keyword>
<dbReference type="Gramene" id="Pp3c11_1480V3.2">
    <property type="protein sequence ID" value="PAC:32957814.CDS.1"/>
    <property type="gene ID" value="Pp3c11_1480"/>
</dbReference>
<evidence type="ECO:0000259" key="6">
    <source>
        <dbReference type="Pfam" id="PF03016"/>
    </source>
</evidence>
<keyword evidence="4" id="KW-0333">Golgi apparatus</keyword>
<proteinExistence type="inferred from homology"/>
<dbReference type="Gramene" id="Pp3c11_1480V3.1">
    <property type="protein sequence ID" value="PAC:32957813.CDS.1"/>
    <property type="gene ID" value="Pp3c11_1480"/>
</dbReference>
<evidence type="ECO:0000313" key="7">
    <source>
        <dbReference type="EMBL" id="PNR44682.1"/>
    </source>
</evidence>
<dbReference type="RefSeq" id="XP_024388252.1">
    <property type="nucleotide sequence ID" value="XM_024532484.2"/>
</dbReference>
<keyword evidence="5" id="KW-0812">Transmembrane</keyword>
<keyword evidence="3" id="KW-0735">Signal-anchor</keyword>
<dbReference type="PANTHER" id="PTHR11062:SF249">
    <property type="entry name" value="OS08G0438600 PROTEIN"/>
    <property type="match status" value="1"/>
</dbReference>
<evidence type="ECO:0000256" key="1">
    <source>
        <dbReference type="ARBA" id="ARBA00004323"/>
    </source>
</evidence>
<feature type="domain" description="Exostosin GT47" evidence="6">
    <location>
        <begin position="118"/>
        <end position="442"/>
    </location>
</feature>
<reference evidence="7 9" key="2">
    <citation type="journal article" date="2018" name="Plant J.">
        <title>The Physcomitrella patens chromosome-scale assembly reveals moss genome structure and evolution.</title>
        <authorList>
            <person name="Lang D."/>
            <person name="Ullrich K.K."/>
            <person name="Murat F."/>
            <person name="Fuchs J."/>
            <person name="Jenkins J."/>
            <person name="Haas F.B."/>
            <person name="Piednoel M."/>
            <person name="Gundlach H."/>
            <person name="Van Bel M."/>
            <person name="Meyberg R."/>
            <person name="Vives C."/>
            <person name="Morata J."/>
            <person name="Symeonidi A."/>
            <person name="Hiss M."/>
            <person name="Muchero W."/>
            <person name="Kamisugi Y."/>
            <person name="Saleh O."/>
            <person name="Blanc G."/>
            <person name="Decker E.L."/>
            <person name="van Gessel N."/>
            <person name="Grimwood J."/>
            <person name="Hayes R.D."/>
            <person name="Graham S.W."/>
            <person name="Gunter L.E."/>
            <person name="McDaniel S.F."/>
            <person name="Hoernstein S.N.W."/>
            <person name="Larsson A."/>
            <person name="Li F.W."/>
            <person name="Perroud P.F."/>
            <person name="Phillips J."/>
            <person name="Ranjan P."/>
            <person name="Rokshar D.S."/>
            <person name="Rothfels C.J."/>
            <person name="Schneider L."/>
            <person name="Shu S."/>
            <person name="Stevenson D.W."/>
            <person name="Thummler F."/>
            <person name="Tillich M."/>
            <person name="Villarreal Aguilar J.C."/>
            <person name="Widiez T."/>
            <person name="Wong G.K."/>
            <person name="Wymore A."/>
            <person name="Zhang Y."/>
            <person name="Zimmer A.D."/>
            <person name="Quatrano R.S."/>
            <person name="Mayer K.F.X."/>
            <person name="Goodstein D."/>
            <person name="Casacuberta J.M."/>
            <person name="Vandepoele K."/>
            <person name="Reski R."/>
            <person name="Cuming A.C."/>
            <person name="Tuskan G.A."/>
            <person name="Maumus F."/>
            <person name="Salse J."/>
            <person name="Schmutz J."/>
            <person name="Rensing S.A."/>
        </authorList>
    </citation>
    <scope>NUCLEOTIDE SEQUENCE [LARGE SCALE GENOMIC DNA]</scope>
    <source>
        <strain evidence="8 9">cv. Gransden 2004</strain>
    </source>
</reference>
<dbReference type="PANTHER" id="PTHR11062">
    <property type="entry name" value="EXOSTOSIN HEPARAN SULFATE GLYCOSYLTRANSFERASE -RELATED"/>
    <property type="match status" value="1"/>
</dbReference>
<dbReference type="Proteomes" id="UP000006727">
    <property type="component" value="Chromosome 11"/>
</dbReference>
<sequence>MWKLSKGSGNRTVPGFKDFTVRKGHVILGFAFCVICVIAGLSCSYRLSNSEPTEVRRLSTGSLLPHLRILTSQAYSDDEVPTTERASESMDSRTVVESLEDVKLGDENDGVPQGCDSNAELKVYMYDLPPEFHYGMISAFEPKIGKIWPANASQIPPYPGGLYQQHSPEYWLTSDLLTSNMQNREAPCTAFRVERWEDADFVFVPFFASLSYNRYGKVTDQMLVEEGSNMKHSLYKDKNEELQAKLVQYLEKHPAWKASNGKNHVMVIHHPNSMQAVRDRLRNALYVVSDFGRYENETANIRKDVVAPYKHVLPTFTDDSSSFHTRSTVVYFQGSIVRKEGGKIRHELYDLLKDEPDVHFTTGITASEGFHSATRGMRSSRFCLNLAGDTPSSNRLFDSIASHCVPVIISDDLELPFEDDLNYSSFCIFINSTRALQPGYVINLLRNVSSEEWTLMWERLLVVERHFEYQFPSVANDAVNMVWKAIARKLPAIRLTINKERRYMAKPSWRRSKLGAM</sequence>
<keyword evidence="5" id="KW-1133">Transmembrane helix</keyword>
<evidence type="ECO:0000313" key="9">
    <source>
        <dbReference type="Proteomes" id="UP000006727"/>
    </source>
</evidence>
<evidence type="ECO:0000256" key="4">
    <source>
        <dbReference type="ARBA" id="ARBA00023034"/>
    </source>
</evidence>
<name>A0A2K1JT27_PHYPA</name>
<dbReference type="InterPro" id="IPR040911">
    <property type="entry name" value="Exostosin_GT47"/>
</dbReference>
<dbReference type="PaxDb" id="3218-PP1S39_178V6.1"/>
<evidence type="ECO:0000256" key="2">
    <source>
        <dbReference type="ARBA" id="ARBA00010271"/>
    </source>
</evidence>
<accession>A0A2K1JT27</accession>
<comment type="similarity">
    <text evidence="2">Belongs to the glycosyltransferase 47 family.</text>
</comment>
<gene>
    <name evidence="8" type="primary">LOC112288372</name>
    <name evidence="7" type="ORF">PHYPA_014452</name>
</gene>
<dbReference type="STRING" id="3218.A0A2K1JT27"/>
<dbReference type="AlphaFoldDB" id="A0A2K1JT27"/>
<comment type="subcellular location">
    <subcellularLocation>
        <location evidence="1">Golgi apparatus membrane</location>
        <topology evidence="1">Single-pass type II membrane protein</topology>
    </subcellularLocation>
</comment>
<evidence type="ECO:0000256" key="3">
    <source>
        <dbReference type="ARBA" id="ARBA00022968"/>
    </source>
</evidence>
<reference evidence="8" key="3">
    <citation type="submission" date="2020-12" db="UniProtKB">
        <authorList>
            <consortium name="EnsemblPlants"/>
        </authorList>
    </citation>
    <scope>IDENTIFICATION</scope>
</reference>
<dbReference type="GO" id="GO:0000139">
    <property type="term" value="C:Golgi membrane"/>
    <property type="evidence" value="ECO:0007669"/>
    <property type="project" value="UniProtKB-SubCell"/>
</dbReference>
<dbReference type="InterPro" id="IPR004263">
    <property type="entry name" value="Exostosin"/>
</dbReference>
<feature type="transmembrane region" description="Helical" evidence="5">
    <location>
        <begin position="26"/>
        <end position="47"/>
    </location>
</feature>
<keyword evidence="9" id="KW-1185">Reference proteome</keyword>
<protein>
    <recommendedName>
        <fullName evidence="6">Exostosin GT47 domain-containing protein</fullName>
    </recommendedName>
</protein>
<dbReference type="EnsemblPlants" id="Pp3c11_1480V3.1">
    <property type="protein sequence ID" value="PAC:32957813.CDS.1"/>
    <property type="gene ID" value="Pp3c11_1480"/>
</dbReference>
<dbReference type="EMBL" id="ABEU02000011">
    <property type="protein sequence ID" value="PNR44682.1"/>
    <property type="molecule type" value="Genomic_DNA"/>
</dbReference>
<dbReference type="Pfam" id="PF03016">
    <property type="entry name" value="Exostosin_GT47"/>
    <property type="match status" value="1"/>
</dbReference>
<reference evidence="7 9" key="1">
    <citation type="journal article" date="2008" name="Science">
        <title>The Physcomitrella genome reveals evolutionary insights into the conquest of land by plants.</title>
        <authorList>
            <person name="Rensing S."/>
            <person name="Lang D."/>
            <person name="Zimmer A."/>
            <person name="Terry A."/>
            <person name="Salamov A."/>
            <person name="Shapiro H."/>
            <person name="Nishiyama T."/>
            <person name="Perroud P.-F."/>
            <person name="Lindquist E."/>
            <person name="Kamisugi Y."/>
            <person name="Tanahashi T."/>
            <person name="Sakakibara K."/>
            <person name="Fujita T."/>
            <person name="Oishi K."/>
            <person name="Shin-I T."/>
            <person name="Kuroki Y."/>
            <person name="Toyoda A."/>
            <person name="Suzuki Y."/>
            <person name="Hashimoto A."/>
            <person name="Yamaguchi K."/>
            <person name="Sugano A."/>
            <person name="Kohara Y."/>
            <person name="Fujiyama A."/>
            <person name="Anterola A."/>
            <person name="Aoki S."/>
            <person name="Ashton N."/>
            <person name="Barbazuk W.B."/>
            <person name="Barker E."/>
            <person name="Bennetzen J."/>
            <person name="Bezanilla M."/>
            <person name="Blankenship R."/>
            <person name="Cho S.H."/>
            <person name="Dutcher S."/>
            <person name="Estelle M."/>
            <person name="Fawcett J.A."/>
            <person name="Gundlach H."/>
            <person name="Hanada K."/>
            <person name="Heyl A."/>
            <person name="Hicks K.A."/>
            <person name="Hugh J."/>
            <person name="Lohr M."/>
            <person name="Mayer K."/>
            <person name="Melkozernov A."/>
            <person name="Murata T."/>
            <person name="Nelson D."/>
            <person name="Pils B."/>
            <person name="Prigge M."/>
            <person name="Reiss B."/>
            <person name="Renner T."/>
            <person name="Rombauts S."/>
            <person name="Rushton P."/>
            <person name="Sanderfoot A."/>
            <person name="Schween G."/>
            <person name="Shiu S.-H."/>
            <person name="Stueber K."/>
            <person name="Theodoulou F.L."/>
            <person name="Tu H."/>
            <person name="Van de Peer Y."/>
            <person name="Verrier P.J."/>
            <person name="Waters E."/>
            <person name="Wood A."/>
            <person name="Yang L."/>
            <person name="Cove D."/>
            <person name="Cuming A."/>
            <person name="Hasebe M."/>
            <person name="Lucas S."/>
            <person name="Mishler D.B."/>
            <person name="Reski R."/>
            <person name="Grigoriev I."/>
            <person name="Quatrano R.S."/>
            <person name="Boore J.L."/>
        </authorList>
    </citation>
    <scope>NUCLEOTIDE SEQUENCE [LARGE SCALE GENOMIC DNA]</scope>
    <source>
        <strain evidence="8 9">cv. Gransden 2004</strain>
    </source>
</reference>
<dbReference type="EnsemblPlants" id="Pp3c11_1480V3.2">
    <property type="protein sequence ID" value="PAC:32957814.CDS.1"/>
    <property type="gene ID" value="Pp3c11_1480"/>
</dbReference>
<dbReference type="GO" id="GO:0016757">
    <property type="term" value="F:glycosyltransferase activity"/>
    <property type="evidence" value="ECO:0007669"/>
    <property type="project" value="InterPro"/>
</dbReference>
<dbReference type="GeneID" id="112288372"/>
<evidence type="ECO:0000256" key="5">
    <source>
        <dbReference type="SAM" id="Phobius"/>
    </source>
</evidence>
<evidence type="ECO:0000313" key="8">
    <source>
        <dbReference type="EnsemblPlants" id="PAC:32957813.CDS.1"/>
    </source>
</evidence>
<dbReference type="OMA" id="IRHELYY"/>
<dbReference type="OrthoDB" id="1924787at2759"/>
<organism evidence="7">
    <name type="scientific">Physcomitrium patens</name>
    <name type="common">Spreading-leaved earth moss</name>
    <name type="synonym">Physcomitrella patens</name>
    <dbReference type="NCBI Taxonomy" id="3218"/>
    <lineage>
        <taxon>Eukaryota</taxon>
        <taxon>Viridiplantae</taxon>
        <taxon>Streptophyta</taxon>
        <taxon>Embryophyta</taxon>
        <taxon>Bryophyta</taxon>
        <taxon>Bryophytina</taxon>
        <taxon>Bryopsida</taxon>
        <taxon>Funariidae</taxon>
        <taxon>Funariales</taxon>
        <taxon>Funariaceae</taxon>
        <taxon>Physcomitrium</taxon>
    </lineage>
</organism>